<protein>
    <submittedName>
        <fullName evidence="1">Gp36 putative tail-fiber protein</fullName>
    </submittedName>
</protein>
<proteinExistence type="predicted"/>
<dbReference type="Proteomes" id="UP000001862">
    <property type="component" value="Segment"/>
</dbReference>
<gene>
    <name evidence="1" type="ORF">phiPLPE_36</name>
</gene>
<dbReference type="GeneID" id="6779540"/>
<organism evidence="1 2">
    <name type="scientific">Iodobacter phage PhiPLPE</name>
    <dbReference type="NCBI Taxonomy" id="551895"/>
    <lineage>
        <taxon>Viruses</taxon>
        <taxon>Duplodnaviria</taxon>
        <taxon>Heunggongvirae</taxon>
        <taxon>Uroviricota</taxon>
        <taxon>Caudoviricetes</taxon>
        <taxon>Iodovirus</taxon>
        <taxon>Iodovirus PLPE</taxon>
    </lineage>
</organism>
<dbReference type="RefSeq" id="YP_002128470.1">
    <property type="nucleotide sequence ID" value="NC_011142.1"/>
</dbReference>
<dbReference type="OrthoDB" id="39931at10239"/>
<dbReference type="SUPFAM" id="SSF88874">
    <property type="entry name" value="Receptor-binding domain of short tail fibre protein gp12"/>
    <property type="match status" value="1"/>
</dbReference>
<sequence length="403" mass="43738">MSNGITLVRVCPTRAALKNQPQQMMTTSLFFFTREDGFAICDDKNIILIDSMVTAPTISQNAQYPADFTINGYLFTNIDTKLEALGYKSHLQLVIERTKKDMVKDPATGAVTFVSTPGVYNFVEYLNEFCVTPDQFTRYAASMGADIETTSVDDFVESDQGKIAESLWQKQDTAISNGESYKEWLNEKYFGADCLAPAESPKAIKNIEFMALKAEAIQIGMVVEWHGAKYGLPVPAGYVLCDGSTINDPASPLNGKVTVDKRGRVSAMADSSNAFGSTKGVESFFLDQASLPRVTLGGYGNYTPSGSVTVDTVYPTGNNPVPVSTSGWQTYDYATIAGTGNFFPKVSPSNTITNGNTTHNHPASFSGNNVNISVNTTLNPASNQAALSNMQPTVYVNYIMRIK</sequence>
<reference evidence="2" key="1">
    <citation type="journal article" date="2009" name="Environ. Microbiol. Rep.">
        <title>Isolation and genomic characterization of the first phage infecting Iodobacteria: ?PLPE, a myovirus having a novel set of features.</title>
        <authorList>
            <person name="Leblanc C."/>
            <person name="Caumont-Sarcos A."/>
            <person name="Comeau A.M."/>
            <person name="Krisch H.M."/>
        </authorList>
    </citation>
    <scope>NUCLEOTIDE SEQUENCE [LARGE SCALE GENOMIC DNA]</scope>
</reference>
<dbReference type="EMBL" id="EU876853">
    <property type="protein sequence ID" value="ACG60358.1"/>
    <property type="molecule type" value="Genomic_DNA"/>
</dbReference>
<accession>B5AX55</accession>
<keyword evidence="2" id="KW-1185">Reference proteome</keyword>
<dbReference type="KEGG" id="vg:6779540"/>
<name>B5AX55_9CAUD</name>
<evidence type="ECO:0000313" key="1">
    <source>
        <dbReference type="EMBL" id="ACG60358.1"/>
    </source>
</evidence>
<evidence type="ECO:0000313" key="2">
    <source>
        <dbReference type="Proteomes" id="UP000001862"/>
    </source>
</evidence>